<dbReference type="InterPro" id="IPR045063">
    <property type="entry name" value="Dynamin_N"/>
</dbReference>
<dbReference type="Gene3D" id="3.40.50.300">
    <property type="entry name" value="P-loop containing nucleotide triphosphate hydrolases"/>
    <property type="match status" value="1"/>
</dbReference>
<feature type="region of interest" description="Disordered" evidence="1">
    <location>
        <begin position="959"/>
        <end position="1002"/>
    </location>
</feature>
<evidence type="ECO:0000256" key="1">
    <source>
        <dbReference type="SAM" id="MobiDB-lite"/>
    </source>
</evidence>
<dbReference type="SUPFAM" id="SSF52540">
    <property type="entry name" value="P-loop containing nucleoside triphosphate hydrolases"/>
    <property type="match status" value="1"/>
</dbReference>
<proteinExistence type="predicted"/>
<name>A0ABY6V2L3_BIOOC</name>
<dbReference type="Proteomes" id="UP000766486">
    <property type="component" value="Unassembled WGS sequence"/>
</dbReference>
<gene>
    <name evidence="3" type="ORF">CLO192961_LOCUS486203</name>
</gene>
<feature type="compositionally biased region" description="Basic and acidic residues" evidence="1">
    <location>
        <begin position="982"/>
        <end position="996"/>
    </location>
</feature>
<evidence type="ECO:0000259" key="2">
    <source>
        <dbReference type="Pfam" id="PF00350"/>
    </source>
</evidence>
<dbReference type="Pfam" id="PF00350">
    <property type="entry name" value="Dynamin_N"/>
    <property type="match status" value="1"/>
</dbReference>
<protein>
    <recommendedName>
        <fullName evidence="2">Dynamin N-terminal domain-containing protein</fullName>
    </recommendedName>
</protein>
<dbReference type="EMBL" id="CABFNS010001049">
    <property type="protein sequence ID" value="VUC37865.1"/>
    <property type="molecule type" value="Genomic_DNA"/>
</dbReference>
<evidence type="ECO:0000313" key="3">
    <source>
        <dbReference type="EMBL" id="VUC37865.1"/>
    </source>
</evidence>
<feature type="domain" description="Dynamin N-terminal" evidence="2">
    <location>
        <begin position="95"/>
        <end position="352"/>
    </location>
</feature>
<dbReference type="PANTHER" id="PTHR36681:SF3">
    <property type="entry name" value="NUCLEAR GTPASE, GERMINAL CENTER-ASSOCIATED, TANDEM DUPLICATE 3"/>
    <property type="match status" value="1"/>
</dbReference>
<evidence type="ECO:0000313" key="4">
    <source>
        <dbReference type="Proteomes" id="UP000766486"/>
    </source>
</evidence>
<comment type="caution">
    <text evidence="3">The sequence shown here is derived from an EMBL/GenBank/DDBJ whole genome shotgun (WGS) entry which is preliminary data.</text>
</comment>
<dbReference type="InterPro" id="IPR027417">
    <property type="entry name" value="P-loop_NTPase"/>
</dbReference>
<keyword evidence="4" id="KW-1185">Reference proteome</keyword>
<accession>A0ABY6V2L3</accession>
<organism evidence="3 4">
    <name type="scientific">Bionectria ochroleuca</name>
    <name type="common">Gliocladium roseum</name>
    <dbReference type="NCBI Taxonomy" id="29856"/>
    <lineage>
        <taxon>Eukaryota</taxon>
        <taxon>Fungi</taxon>
        <taxon>Dikarya</taxon>
        <taxon>Ascomycota</taxon>
        <taxon>Pezizomycotina</taxon>
        <taxon>Sordariomycetes</taxon>
        <taxon>Hypocreomycetidae</taxon>
        <taxon>Hypocreales</taxon>
        <taxon>Bionectriaceae</taxon>
        <taxon>Clonostachys</taxon>
    </lineage>
</organism>
<dbReference type="PANTHER" id="PTHR36681">
    <property type="entry name" value="NUCLEAR GTPASE, GERMINAL CENTER-ASSOCIATED, TANDEM DUPLICATE 3"/>
    <property type="match status" value="1"/>
</dbReference>
<reference evidence="3 4" key="1">
    <citation type="submission" date="2019-06" db="EMBL/GenBank/DDBJ databases">
        <authorList>
            <person name="Broberg M."/>
        </authorList>
    </citation>
    <scope>NUCLEOTIDE SEQUENCE [LARGE SCALE GENOMIC DNA]</scope>
</reference>
<sequence>MASRSKFGSLPEDNETGESFQRFAWQTCEGLAEDSEKLSIKEDAVAKVEIHAANLIRIFQEQADDQPTDSNDVIMSILSNLISIWDEHRSFEMLVGVAGATGAGKSSMLNATLGLREMLPSGQEGAATAVPCKVSWNYDDRPGCEFIAEIYFQSKEEVIKNLEILIEAFISRDNPDESSFKSASERDENLEQVRSEIQKGMEKIRSVWKIEEEQVEEIITRAWPDDNTLKANLLFDSNPAVGELLESPVKTIHGSTSEELASLIKPYLDSTEASHGLGIDFAAWPLVKEVKLFLRSEILKGGICLVDLPGQGEMEESRAEVARKYQDKLDVTMIVAPVYRAADERVAQELLSKFNSIQMQMDGRFTKERFSVILSKTDSIEVDTYLKSYSKDKDVQRLQSAYQIAQQGKKNRPCNRRQRKLQSRAKSLLRVFEKTCKKNVYIKKEEAESKPSMRKWEKEKLWREKSVKYNTSVTEKALAKALLRKIKSWEQHTVKKNKLADLELVRLRHALSHWAISNRNRHVGQRIEQSFQREQKGSTRGSSLPVDDTRGVTVLGISSTAFWQLEDQKRAKIGFANESFTGIPRVRQWIHRAISSSRGKHLVLILNKYLVAFNKLQSWAKEQKGPDSGISKAEIEYQLSKSHRRCLKNLESVFEELFEAIEDLNPLDNSDPIKIKFKRESAHIVENWSLKHPKISRKDKICWSTYRAILSREGYWRHPKGIEYTWICDLATPLLINLEENWKGVSKNSVFELWEKAGKKIWRIWMQYCKFLSDSLGKTDRGLQKRLIEISPQLTAIGNSLCSQMISLLDNFAKEVNGVHSLIIPSTKKALRPLFKQALQYQGHRSHASRQEYLASNVPQRCELLVSSLSHDIRESFCQSLDEVKDSSNNIAREAIGEVKTQIDFGLSDNGRSASELKGNCLGILRLWQESPDEDLEHILKQDVAIPEEVTIEHMTELGKADGSSSNHGPIAQTDSDESDSDSAKSDDEKNQDEKMWLGGDVSIEDLEMELKDLEKLRKKG</sequence>